<reference evidence="1 2" key="1">
    <citation type="submission" date="2019-05" db="EMBL/GenBank/DDBJ databases">
        <authorList>
            <person name="Pankratov T."/>
            <person name="Grouzdev D."/>
        </authorList>
    </citation>
    <scope>NUCLEOTIDE SEQUENCE [LARGE SCALE GENOMIC DNA]</scope>
    <source>
        <strain evidence="1 2">KEBCLARHB70R</strain>
    </source>
</reference>
<dbReference type="OrthoDB" id="6681382at2"/>
<sequence>MTEQDTLPTDGSGSLERELGGQGFALVRRPAMLALLQPYGLSDWDGFAGSWGDLGMDLYMADGGRYRRRRHANYAVTGGEIRRKPHQPHYQSRDYNMLNGGLERWFSPVTEEIGHHPALLSILRLCDATFTALTPPALRPDTWHVELHQFRIEARTDEAGQPTPEGLHRDGVDWVLVLLVSRLNIASGDTSIHDLQRQKLGSFTLTEPLDSAFVDDSRVYHGVTAVRPLDPGHPACRDVLVVTFRR</sequence>
<dbReference type="GO" id="GO:0051213">
    <property type="term" value="F:dioxygenase activity"/>
    <property type="evidence" value="ECO:0007669"/>
    <property type="project" value="InterPro"/>
</dbReference>
<dbReference type="AlphaFoldDB" id="A0A5R9JCJ4"/>
<proteinExistence type="predicted"/>
<dbReference type="Gene3D" id="2.60.120.620">
    <property type="entry name" value="q2cbj1_9rhob like domain"/>
    <property type="match status" value="1"/>
</dbReference>
<protein>
    <recommendedName>
        <fullName evidence="3">2OG-Fe dioxygenase family protein</fullName>
    </recommendedName>
</protein>
<comment type="caution">
    <text evidence="1">The sequence shown here is derived from an EMBL/GenBank/DDBJ whole genome shotgun (WGS) entry which is preliminary data.</text>
</comment>
<accession>A0A5R9JCJ4</accession>
<name>A0A5R9JCJ4_9PROT</name>
<dbReference type="RefSeq" id="WP_138326416.1">
    <property type="nucleotide sequence ID" value="NZ_VCDI01000004.1"/>
</dbReference>
<evidence type="ECO:0000313" key="2">
    <source>
        <dbReference type="Proteomes" id="UP000305654"/>
    </source>
</evidence>
<dbReference type="EMBL" id="VCDI01000004">
    <property type="protein sequence ID" value="TLU72008.1"/>
    <property type="molecule type" value="Genomic_DNA"/>
</dbReference>
<organism evidence="1 2">
    <name type="scientific">Lichenicoccus roseus</name>
    <dbReference type="NCBI Taxonomy" id="2683649"/>
    <lineage>
        <taxon>Bacteria</taxon>
        <taxon>Pseudomonadati</taxon>
        <taxon>Pseudomonadota</taxon>
        <taxon>Alphaproteobacteria</taxon>
        <taxon>Acetobacterales</taxon>
        <taxon>Acetobacteraceae</taxon>
        <taxon>Lichenicoccus</taxon>
    </lineage>
</organism>
<dbReference type="Pfam" id="PF10014">
    <property type="entry name" value="2OG-Fe_Oxy_2"/>
    <property type="match status" value="1"/>
</dbReference>
<keyword evidence="2" id="KW-1185">Reference proteome</keyword>
<dbReference type="Proteomes" id="UP000305654">
    <property type="component" value="Unassembled WGS sequence"/>
</dbReference>
<dbReference type="InterPro" id="IPR018724">
    <property type="entry name" value="2OG-Fe_dioxygenase"/>
</dbReference>
<evidence type="ECO:0008006" key="3">
    <source>
        <dbReference type="Google" id="ProtNLM"/>
    </source>
</evidence>
<gene>
    <name evidence="1" type="ORF">FE263_12780</name>
</gene>
<evidence type="ECO:0000313" key="1">
    <source>
        <dbReference type="EMBL" id="TLU72008.1"/>
    </source>
</evidence>